<evidence type="ECO:0000256" key="18">
    <source>
        <dbReference type="ARBA" id="ARBA00048832"/>
    </source>
</evidence>
<dbReference type="EC" id="3.1.3.16" evidence="20"/>
<evidence type="ECO:0000256" key="9">
    <source>
        <dbReference type="ARBA" id="ARBA00022912"/>
    </source>
</evidence>
<dbReference type="SUPFAM" id="SSF56300">
    <property type="entry name" value="Metallo-dependent phosphatases"/>
    <property type="match status" value="1"/>
</dbReference>
<dbReference type="InterPro" id="IPR027246">
    <property type="entry name" value="Porin_Euk/Tom40"/>
</dbReference>
<comment type="similarity">
    <text evidence="20">Belongs to the PPP phosphatase family.</text>
</comment>
<feature type="compositionally biased region" description="Basic and acidic residues" evidence="21">
    <location>
        <begin position="390"/>
        <end position="400"/>
    </location>
</feature>
<evidence type="ECO:0000256" key="15">
    <source>
        <dbReference type="ARBA" id="ARBA00023136"/>
    </source>
</evidence>
<keyword evidence="6" id="KW-0479">Metal-binding</keyword>
<dbReference type="InterPro" id="IPR004843">
    <property type="entry name" value="Calcineurin-like_PHP"/>
</dbReference>
<comment type="similarity">
    <text evidence="2">Belongs to the Tom40 family.</text>
</comment>
<evidence type="ECO:0000256" key="22">
    <source>
        <dbReference type="SAM" id="Phobius"/>
    </source>
</evidence>
<keyword evidence="10" id="KW-0653">Protein transport</keyword>
<organism evidence="24 25">
    <name type="scientific">Arabidopsis thaliana</name>
    <name type="common">Mouse-ear cress</name>
    <dbReference type="NCBI Taxonomy" id="3702"/>
    <lineage>
        <taxon>Eukaryota</taxon>
        <taxon>Viridiplantae</taxon>
        <taxon>Streptophyta</taxon>
        <taxon>Embryophyta</taxon>
        <taxon>Tracheophyta</taxon>
        <taxon>Spermatophyta</taxon>
        <taxon>Magnoliopsida</taxon>
        <taxon>eudicotyledons</taxon>
        <taxon>Gunneridae</taxon>
        <taxon>Pentapetalae</taxon>
        <taxon>rosids</taxon>
        <taxon>malvids</taxon>
        <taxon>Brassicales</taxon>
        <taxon>Brassicaceae</taxon>
        <taxon>Camelineae</taxon>
        <taxon>Arabidopsis</taxon>
    </lineage>
</organism>
<dbReference type="GO" id="GO:0008270">
    <property type="term" value="F:zinc ion binding"/>
    <property type="evidence" value="ECO:0007669"/>
    <property type="project" value="UniProtKB-ARBA"/>
</dbReference>
<dbReference type="PANTHER" id="PTHR37391:SF2">
    <property type="entry name" value="E3 UBIQUITIN-PROTEIN LIGASE"/>
    <property type="match status" value="1"/>
</dbReference>
<keyword evidence="15 22" id="KW-0472">Membrane</keyword>
<evidence type="ECO:0000256" key="5">
    <source>
        <dbReference type="ARBA" id="ARBA00022692"/>
    </source>
</evidence>
<feature type="region of interest" description="Disordered" evidence="21">
    <location>
        <begin position="817"/>
        <end position="840"/>
    </location>
</feature>
<feature type="transmembrane region" description="Helical" evidence="22">
    <location>
        <begin position="359"/>
        <end position="380"/>
    </location>
</feature>
<dbReference type="GO" id="GO:0005741">
    <property type="term" value="C:mitochondrial outer membrane"/>
    <property type="evidence" value="ECO:0007669"/>
    <property type="project" value="UniProtKB-SubCell"/>
</dbReference>
<dbReference type="PRINTS" id="PR00114">
    <property type="entry name" value="STPHPHTASE"/>
</dbReference>
<dbReference type="CDD" id="cd07305">
    <property type="entry name" value="Porin3_Tom40"/>
    <property type="match status" value="1"/>
</dbReference>
<evidence type="ECO:0000256" key="21">
    <source>
        <dbReference type="SAM" id="MobiDB-lite"/>
    </source>
</evidence>
<dbReference type="GO" id="GO:0004722">
    <property type="term" value="F:protein serine/threonine phosphatase activity"/>
    <property type="evidence" value="ECO:0007669"/>
    <property type="project" value="UniProtKB-EC"/>
</dbReference>
<dbReference type="Pfam" id="PF20680">
    <property type="entry name" value="DUF6817"/>
    <property type="match status" value="1"/>
</dbReference>
<dbReference type="PROSITE" id="PS00125">
    <property type="entry name" value="SER_THR_PHOSPHATASE"/>
    <property type="match status" value="1"/>
</dbReference>
<reference evidence="24 25" key="1">
    <citation type="submission" date="2020-09" db="EMBL/GenBank/DDBJ databases">
        <authorList>
            <person name="Ashkenazy H."/>
        </authorList>
    </citation>
    <scope>NUCLEOTIDE SEQUENCE [LARGE SCALE GENOMIC DNA]</scope>
    <source>
        <strain evidence="25">cv. Cdm-0</strain>
    </source>
</reference>
<dbReference type="SMART" id="SM00156">
    <property type="entry name" value="PP2Ac"/>
    <property type="match status" value="1"/>
</dbReference>
<evidence type="ECO:0000313" key="24">
    <source>
        <dbReference type="EMBL" id="CAD5323591.1"/>
    </source>
</evidence>
<dbReference type="InterPro" id="IPR029052">
    <property type="entry name" value="Metallo-depent_PP-like"/>
</dbReference>
<dbReference type="FunFam" id="2.40.160.10:FF:000010">
    <property type="entry name" value="Mitochondrial import receptor subunit TOM40-1"/>
    <property type="match status" value="1"/>
</dbReference>
<dbReference type="PANTHER" id="PTHR37391">
    <property type="entry name" value="E3 UBIQUITIN-PROTEIN LIGASE"/>
    <property type="match status" value="1"/>
</dbReference>
<evidence type="ECO:0000256" key="19">
    <source>
        <dbReference type="ARBA" id="ARBA00058612"/>
    </source>
</evidence>
<evidence type="ECO:0000256" key="17">
    <source>
        <dbReference type="ARBA" id="ARBA00047986"/>
    </source>
</evidence>
<evidence type="ECO:0000256" key="12">
    <source>
        <dbReference type="ARBA" id="ARBA00023065"/>
    </source>
</evidence>
<keyword evidence="14" id="KW-0496">Mitochondrion</keyword>
<evidence type="ECO:0000256" key="11">
    <source>
        <dbReference type="ARBA" id="ARBA00022990"/>
    </source>
</evidence>
<evidence type="ECO:0000256" key="10">
    <source>
        <dbReference type="ARBA" id="ARBA00022927"/>
    </source>
</evidence>
<evidence type="ECO:0000256" key="2">
    <source>
        <dbReference type="ARBA" id="ARBA00010510"/>
    </source>
</evidence>
<dbReference type="GO" id="GO:0046930">
    <property type="term" value="C:pore complex"/>
    <property type="evidence" value="ECO:0007669"/>
    <property type="project" value="UniProtKB-KW"/>
</dbReference>
<dbReference type="FunFam" id="3.60.21.10:FF:000005">
    <property type="entry name" value="Serine/threonine-protein phosphatase"/>
    <property type="match status" value="1"/>
</dbReference>
<dbReference type="InterPro" id="IPR037930">
    <property type="entry name" value="Tom40"/>
</dbReference>
<evidence type="ECO:0000256" key="20">
    <source>
        <dbReference type="RuleBase" id="RU004273"/>
    </source>
</evidence>
<gene>
    <name evidence="24" type="ORF">AT9943_LOCUS11533</name>
</gene>
<keyword evidence="16" id="KW-0464">Manganese</keyword>
<evidence type="ECO:0000256" key="16">
    <source>
        <dbReference type="ARBA" id="ARBA00023211"/>
    </source>
</evidence>
<evidence type="ECO:0000256" key="8">
    <source>
        <dbReference type="ARBA" id="ARBA00022801"/>
    </source>
</evidence>
<dbReference type="EMBL" id="LR881468">
    <property type="protein sequence ID" value="CAD5323591.1"/>
    <property type="molecule type" value="Genomic_DNA"/>
</dbReference>
<evidence type="ECO:0000256" key="1">
    <source>
        <dbReference type="ARBA" id="ARBA00004374"/>
    </source>
</evidence>
<accession>A0A7G2EP35</accession>
<evidence type="ECO:0000259" key="23">
    <source>
        <dbReference type="PROSITE" id="PS00125"/>
    </source>
</evidence>
<keyword evidence="7" id="KW-1000">Mitochondrion outer membrane</keyword>
<keyword evidence="4" id="KW-1134">Transmembrane beta strand</keyword>
<feature type="region of interest" description="Disordered" evidence="21">
    <location>
        <begin position="390"/>
        <end position="411"/>
    </location>
</feature>
<dbReference type="GO" id="GO:0030150">
    <property type="term" value="P:protein import into mitochondrial matrix"/>
    <property type="evidence" value="ECO:0007669"/>
    <property type="project" value="InterPro"/>
</dbReference>
<keyword evidence="5 22" id="KW-0812">Transmembrane</keyword>
<keyword evidence="8 20" id="KW-0378">Hydrolase</keyword>
<dbReference type="Gene3D" id="2.40.160.10">
    <property type="entry name" value="Porin"/>
    <property type="match status" value="1"/>
</dbReference>
<dbReference type="Proteomes" id="UP000516314">
    <property type="component" value="Chromosome 3"/>
</dbReference>
<keyword evidence="12" id="KW-0406">Ion transport</keyword>
<proteinExistence type="inferred from homology"/>
<dbReference type="CDD" id="cd07415">
    <property type="entry name" value="MPP_PP2A_PP4_PP6"/>
    <property type="match status" value="1"/>
</dbReference>
<dbReference type="GO" id="GO:0006811">
    <property type="term" value="P:monoatomic ion transport"/>
    <property type="evidence" value="ECO:0007669"/>
    <property type="project" value="UniProtKB-KW"/>
</dbReference>
<comment type="subcellular location">
    <subcellularLocation>
        <location evidence="1">Mitochondrion outer membrane</location>
        <topology evidence="1">Multi-pass membrane protein</topology>
    </subcellularLocation>
</comment>
<dbReference type="GO" id="GO:0015288">
    <property type="term" value="F:porin activity"/>
    <property type="evidence" value="ECO:0007669"/>
    <property type="project" value="UniProtKB-KW"/>
</dbReference>
<name>A0A7G2EP35_ARATH</name>
<evidence type="ECO:0000256" key="13">
    <source>
        <dbReference type="ARBA" id="ARBA00023114"/>
    </source>
</evidence>
<comment type="function">
    <text evidence="19">Central component of the receptor complex responsible for the recognition and translocation of cytosolically synthesized mitochondrial preproteins. Together with TOM22 functions as the transit peptide receptor at the surface of the mitochondrion outer membrane and facilitates the movement of preproteins into the translocation pore. Directly involved in the pore formation.</text>
</comment>
<evidence type="ECO:0000256" key="3">
    <source>
        <dbReference type="ARBA" id="ARBA00022448"/>
    </source>
</evidence>
<dbReference type="Pfam" id="PF00149">
    <property type="entry name" value="Metallophos"/>
    <property type="match status" value="1"/>
</dbReference>
<evidence type="ECO:0000313" key="25">
    <source>
        <dbReference type="Proteomes" id="UP000516314"/>
    </source>
</evidence>
<dbReference type="GO" id="GO:0008320">
    <property type="term" value="F:protein transmembrane transporter activity"/>
    <property type="evidence" value="ECO:0007669"/>
    <property type="project" value="InterPro"/>
</dbReference>
<dbReference type="Gene3D" id="3.60.21.10">
    <property type="match status" value="1"/>
</dbReference>
<dbReference type="InterPro" id="IPR049202">
    <property type="entry name" value="DUF6817"/>
</dbReference>
<keyword evidence="13" id="KW-0626">Porin</keyword>
<keyword evidence="3" id="KW-0813">Transport</keyword>
<dbReference type="AlphaFoldDB" id="A0A7G2EP35"/>
<comment type="catalytic activity">
    <reaction evidence="18">
        <text>O-phospho-L-threonyl-[protein] + H2O = L-threonyl-[protein] + phosphate</text>
        <dbReference type="Rhea" id="RHEA:47004"/>
        <dbReference type="Rhea" id="RHEA-COMP:11060"/>
        <dbReference type="Rhea" id="RHEA-COMP:11605"/>
        <dbReference type="ChEBI" id="CHEBI:15377"/>
        <dbReference type="ChEBI" id="CHEBI:30013"/>
        <dbReference type="ChEBI" id="CHEBI:43474"/>
        <dbReference type="ChEBI" id="CHEBI:61977"/>
        <dbReference type="EC" id="3.1.3.16"/>
    </reaction>
    <physiologicalReaction direction="left-to-right" evidence="18">
        <dbReference type="Rhea" id="RHEA:47005"/>
    </physiologicalReaction>
</comment>
<evidence type="ECO:0000256" key="14">
    <source>
        <dbReference type="ARBA" id="ARBA00023128"/>
    </source>
</evidence>
<keyword evidence="9" id="KW-0904">Protein phosphatase</keyword>
<dbReference type="InterPro" id="IPR023614">
    <property type="entry name" value="Porin_dom_sf"/>
</dbReference>
<keyword evidence="22" id="KW-1133">Transmembrane helix</keyword>
<evidence type="ECO:0000256" key="4">
    <source>
        <dbReference type="ARBA" id="ARBA00022452"/>
    </source>
</evidence>
<keyword evidence="11" id="KW-0007">Acetylation</keyword>
<evidence type="ECO:0000256" key="6">
    <source>
        <dbReference type="ARBA" id="ARBA00022723"/>
    </source>
</evidence>
<dbReference type="InterPro" id="IPR006186">
    <property type="entry name" value="Ser/Thr-sp_prot-phosphatase"/>
</dbReference>
<comment type="catalytic activity">
    <reaction evidence="17">
        <text>O-phospho-L-seryl-[protein] + H2O = L-seryl-[protein] + phosphate</text>
        <dbReference type="Rhea" id="RHEA:20629"/>
        <dbReference type="Rhea" id="RHEA-COMP:9863"/>
        <dbReference type="Rhea" id="RHEA-COMP:11604"/>
        <dbReference type="ChEBI" id="CHEBI:15377"/>
        <dbReference type="ChEBI" id="CHEBI:29999"/>
        <dbReference type="ChEBI" id="CHEBI:43474"/>
        <dbReference type="ChEBI" id="CHEBI:83421"/>
        <dbReference type="EC" id="3.1.3.16"/>
    </reaction>
    <physiologicalReaction direction="left-to-right" evidence="17">
        <dbReference type="Rhea" id="RHEA:20630"/>
    </physiologicalReaction>
</comment>
<protein>
    <recommendedName>
        <fullName evidence="20">Serine/threonine-protein phosphatase</fullName>
        <ecNumber evidence="20">3.1.3.16</ecNumber>
    </recommendedName>
</protein>
<feature type="domain" description="Serine/threonine specific protein phosphatases" evidence="23">
    <location>
        <begin position="89"/>
        <end position="94"/>
    </location>
</feature>
<evidence type="ECO:0000256" key="7">
    <source>
        <dbReference type="ARBA" id="ARBA00022787"/>
    </source>
</evidence>
<sequence>MDLDQWISKVKEILIEESNVQPVNSPVTVCGDIHGQFHDLMKLFQTGGHVPDTNYIFMGDFVDRGYNSLEVFTILLLLKARYPANITLLRGNHESRQLTQVYGFYDECQRKYGNANAWRYCTDVFDYLTLSAIIDGTVLCVHGGLSPDVRTIDQIRLIERNCEIPHEGPFCDLMWSDPEDIETWAVSPRGAGWLFGSRVTTEFNHINKLDLVCRAHQLVQEGLKYMFQDKGLVTVWSAPNYCYRCGNVASILSFNDNMWIFIDHRFKLSVLLGSSFLHGLVMKSIEMFVLPGKGSEVLHRDRREQSNERAKDWSSVFPMKNHTYYICCDDEAIAAIGNMFSSMWKRLHFPCESYKSNTLVIVLVILILCSLFFPPIFLLFNPPCWRSDHHQPKESNRDKMGSSSSPSPNDAVLESARPFLRGELEKIDPKLPSLVAVLKSVGAGECWHKHGSFLDHLIDIYKILKLWKAPESVCLCGLFHSAYSNSYVNLAIFDPSTGRDVVRDHVGEAAESLIHLFCVVPRQTLIHDELLFKYSDCELVEHLDCSEVSLRNAKEKGIFDGDEEWRKKINALVPENGVVVKHIKTGEEIVVSRRVVGVFLLMTMADFSDQLFGFQDELFCNHDGRLEFRGNNVTALWPGNGKPGLWMNSNSRMGAIYSLIVREEEILMEERRRAFGSGFEVRKERDEDIDLVVPPVFSFCTKVLDAKEQIEAREMYWEVVSSDTSKEGYLERAEERLLGCIEKNPFVGEPHVLLSQVYLGKKRFKEAEREAEKGLLLLLQWGSPWDKRMSWEGWIAWVRVLLMKSQDQSWPDVSWGARQANEGSRHGSRLRPNREKPENGYSKAVEAAMADLLPPLTAAQVDAKTKVDEKVDYSNLPSPVPYEELHREALSSGLRFDFTRALNQKFSLSHSVMMGPTEVPAQSPETTIKIPTAHYEFGANYYDPKLLLIGRVMTDGRLNARLKADLTDKLVVKANALITNEEHMSQAMFNFDYMGSDYRAQLQLGQSALIGATYIQSVTNHLSLGGEIFWAGVPRKSGIGYAARYETDKMVASGQVASTGAVVMNYVQKISDKVSLATDFMYNYFSRDVTASVGYDYMLRQARVRGKIDSNGVASALLEERLSMGLNFLLSAELDHKKKDYKFGFGLTVG</sequence>
<dbReference type="Pfam" id="PF01459">
    <property type="entry name" value="Porin_3"/>
    <property type="match status" value="1"/>
</dbReference>